<feature type="transmembrane region" description="Helical" evidence="7">
    <location>
        <begin position="178"/>
        <end position="194"/>
    </location>
</feature>
<dbReference type="PANTHER" id="PTHR24221:SF468">
    <property type="entry name" value="ABC TRANSPORTER"/>
    <property type="match status" value="1"/>
</dbReference>
<name>A0ABR8Z6Y2_9MICO</name>
<feature type="transmembrane region" description="Helical" evidence="7">
    <location>
        <begin position="151"/>
        <end position="172"/>
    </location>
</feature>
<dbReference type="SUPFAM" id="SSF52540">
    <property type="entry name" value="P-loop containing nucleoside triphosphate hydrolases"/>
    <property type="match status" value="1"/>
</dbReference>
<feature type="transmembrane region" description="Helical" evidence="7">
    <location>
        <begin position="76"/>
        <end position="104"/>
    </location>
</feature>
<gene>
    <name evidence="10" type="ORF">H9624_14545</name>
</gene>
<comment type="subcellular location">
    <subcellularLocation>
        <location evidence="1">Cell membrane</location>
        <topology evidence="1">Multi-pass membrane protein</topology>
    </subcellularLocation>
</comment>
<dbReference type="InterPro" id="IPR011527">
    <property type="entry name" value="ABC1_TM_dom"/>
</dbReference>
<dbReference type="Pfam" id="PF00005">
    <property type="entry name" value="ABC_tran"/>
    <property type="match status" value="1"/>
</dbReference>
<keyword evidence="4 10" id="KW-0067">ATP-binding</keyword>
<evidence type="ECO:0000313" key="10">
    <source>
        <dbReference type="EMBL" id="MBD8063539.1"/>
    </source>
</evidence>
<evidence type="ECO:0000256" key="4">
    <source>
        <dbReference type="ARBA" id="ARBA00022840"/>
    </source>
</evidence>
<dbReference type="Gene3D" id="1.20.1560.10">
    <property type="entry name" value="ABC transporter type 1, transmembrane domain"/>
    <property type="match status" value="1"/>
</dbReference>
<reference evidence="10 11" key="1">
    <citation type="submission" date="2020-08" db="EMBL/GenBank/DDBJ databases">
        <title>A Genomic Blueprint of the Chicken Gut Microbiome.</title>
        <authorList>
            <person name="Gilroy R."/>
            <person name="Ravi A."/>
            <person name="Getino M."/>
            <person name="Pursley I."/>
            <person name="Horton D.L."/>
            <person name="Alikhan N.-F."/>
            <person name="Baker D."/>
            <person name="Gharbi K."/>
            <person name="Hall N."/>
            <person name="Watson M."/>
            <person name="Adriaenssens E.M."/>
            <person name="Foster-Nyarko E."/>
            <person name="Jarju S."/>
            <person name="Secka A."/>
            <person name="Antonio M."/>
            <person name="Oren A."/>
            <person name="Chaudhuri R."/>
            <person name="La Ragione R.M."/>
            <person name="Hildebrand F."/>
            <person name="Pallen M.J."/>
        </authorList>
    </citation>
    <scope>NUCLEOTIDE SEQUENCE [LARGE SCALE GENOMIC DNA]</scope>
    <source>
        <strain evidence="10 11">Sa1BUA1</strain>
    </source>
</reference>
<dbReference type="InterPro" id="IPR036640">
    <property type="entry name" value="ABC1_TM_sf"/>
</dbReference>
<keyword evidence="11" id="KW-1185">Reference proteome</keyword>
<dbReference type="Gene3D" id="3.40.50.300">
    <property type="entry name" value="P-loop containing nucleotide triphosphate hydrolases"/>
    <property type="match status" value="1"/>
</dbReference>
<comment type="caution">
    <text evidence="10">The sequence shown here is derived from an EMBL/GenBank/DDBJ whole genome shotgun (WGS) entry which is preliminary data.</text>
</comment>
<feature type="transmembrane region" description="Helical" evidence="7">
    <location>
        <begin position="33"/>
        <end position="50"/>
    </location>
</feature>
<dbReference type="PROSITE" id="PS50893">
    <property type="entry name" value="ABC_TRANSPORTER_2"/>
    <property type="match status" value="1"/>
</dbReference>
<keyword evidence="6 7" id="KW-0472">Membrane</keyword>
<dbReference type="Proteomes" id="UP000661894">
    <property type="component" value="Unassembled WGS sequence"/>
</dbReference>
<organism evidence="10 11">
    <name type="scientific">Oceanitalea stevensii</name>
    <dbReference type="NCBI Taxonomy" id="2763072"/>
    <lineage>
        <taxon>Bacteria</taxon>
        <taxon>Bacillati</taxon>
        <taxon>Actinomycetota</taxon>
        <taxon>Actinomycetes</taxon>
        <taxon>Micrococcales</taxon>
        <taxon>Bogoriellaceae</taxon>
        <taxon>Georgenia</taxon>
    </lineage>
</organism>
<proteinExistence type="predicted"/>
<sequence length="606" mass="64887">MARKPAEELRSIAPSLRRIWSFLRPHLRPHRKVVAGGFVALFAEVAFRLLEPWPLKFVIDAVIAPGAAQDPGLVTLLVWAAIAVVAVAGLRALSAYLMTVFFALAGTRAMTSVRAQVYAHVLRLSLRFHSSARGGDLITRLITDVGRLRDVAVTAAMPLIGNVVTLVAMVTVMVILDWRLALVVVAAFPLFALSSSRSTRKITSASRQQRRREGDLAGAAGESLGAIKVVQAYSLAERLESTFAASNAKELTEGVRATRLSAALERKTDLLVGVATGVVLLVGGWSVVRGRLTPGELVVFVQYLKSAFKPMRDLAKYTGRIAKAAASGERILDIMQTEQDVTDSARAYTIKRLAGEIRLEHVTASYTGADKALDDVSLRILPGTKVAVVGHSGSGKSTLAGLLLRLQDPVGGAVKLDGHDLRDVTLESLRAHVAVVLQESVLFHGTVAENIEMGRPGATPEEVEAAARAANAHEFISRLPEGYGTLVGERGDTLSGGQRQRVAIARAMLRDAPVIILDEATTGLDPKNSAEVFQAVDRLAAGRTTVVITHTLADALGCDEVIVLERGRVVEHGRPAELMATPGSRLALLDPQRHQRPVVVPHRKGA</sequence>
<keyword evidence="3" id="KW-0547">Nucleotide-binding</keyword>
<protein>
    <submittedName>
        <fullName evidence="10">ABC transporter ATP-binding protein</fullName>
    </submittedName>
</protein>
<keyword evidence="5 7" id="KW-1133">Transmembrane helix</keyword>
<dbReference type="SMART" id="SM00382">
    <property type="entry name" value="AAA"/>
    <property type="match status" value="1"/>
</dbReference>
<evidence type="ECO:0000256" key="6">
    <source>
        <dbReference type="ARBA" id="ARBA00023136"/>
    </source>
</evidence>
<evidence type="ECO:0000259" key="9">
    <source>
        <dbReference type="PROSITE" id="PS50929"/>
    </source>
</evidence>
<evidence type="ECO:0000256" key="1">
    <source>
        <dbReference type="ARBA" id="ARBA00004651"/>
    </source>
</evidence>
<dbReference type="PANTHER" id="PTHR24221">
    <property type="entry name" value="ATP-BINDING CASSETTE SUB-FAMILY B"/>
    <property type="match status" value="1"/>
</dbReference>
<evidence type="ECO:0000256" key="2">
    <source>
        <dbReference type="ARBA" id="ARBA00022692"/>
    </source>
</evidence>
<feature type="domain" description="ABC transmembrane type-1" evidence="9">
    <location>
        <begin position="35"/>
        <end position="323"/>
    </location>
</feature>
<dbReference type="Pfam" id="PF00664">
    <property type="entry name" value="ABC_membrane"/>
    <property type="match status" value="1"/>
</dbReference>
<dbReference type="GO" id="GO:0005524">
    <property type="term" value="F:ATP binding"/>
    <property type="evidence" value="ECO:0007669"/>
    <property type="project" value="UniProtKB-KW"/>
</dbReference>
<dbReference type="PROSITE" id="PS50929">
    <property type="entry name" value="ABC_TM1F"/>
    <property type="match status" value="1"/>
</dbReference>
<evidence type="ECO:0000256" key="7">
    <source>
        <dbReference type="SAM" id="Phobius"/>
    </source>
</evidence>
<dbReference type="CDD" id="cd18564">
    <property type="entry name" value="ABC_6TM_exporter_like"/>
    <property type="match status" value="1"/>
</dbReference>
<feature type="transmembrane region" description="Helical" evidence="7">
    <location>
        <begin position="270"/>
        <end position="288"/>
    </location>
</feature>
<evidence type="ECO:0000259" key="8">
    <source>
        <dbReference type="PROSITE" id="PS50893"/>
    </source>
</evidence>
<evidence type="ECO:0000256" key="3">
    <source>
        <dbReference type="ARBA" id="ARBA00022741"/>
    </source>
</evidence>
<dbReference type="InterPro" id="IPR039421">
    <property type="entry name" value="Type_1_exporter"/>
</dbReference>
<dbReference type="InterPro" id="IPR027417">
    <property type="entry name" value="P-loop_NTPase"/>
</dbReference>
<dbReference type="InterPro" id="IPR003593">
    <property type="entry name" value="AAA+_ATPase"/>
</dbReference>
<accession>A0ABR8Z6Y2</accession>
<evidence type="ECO:0000313" key="11">
    <source>
        <dbReference type="Proteomes" id="UP000661894"/>
    </source>
</evidence>
<dbReference type="RefSeq" id="WP_251840635.1">
    <property type="nucleotide sequence ID" value="NZ_JACSPO010000012.1"/>
</dbReference>
<dbReference type="InterPro" id="IPR003439">
    <property type="entry name" value="ABC_transporter-like_ATP-bd"/>
</dbReference>
<dbReference type="InterPro" id="IPR017871">
    <property type="entry name" value="ABC_transporter-like_CS"/>
</dbReference>
<dbReference type="EMBL" id="JACSPO010000012">
    <property type="protein sequence ID" value="MBD8063539.1"/>
    <property type="molecule type" value="Genomic_DNA"/>
</dbReference>
<dbReference type="SUPFAM" id="SSF90123">
    <property type="entry name" value="ABC transporter transmembrane region"/>
    <property type="match status" value="1"/>
</dbReference>
<keyword evidence="2 7" id="KW-0812">Transmembrane</keyword>
<feature type="domain" description="ABC transporter" evidence="8">
    <location>
        <begin position="357"/>
        <end position="591"/>
    </location>
</feature>
<dbReference type="PROSITE" id="PS00211">
    <property type="entry name" value="ABC_TRANSPORTER_1"/>
    <property type="match status" value="1"/>
</dbReference>
<evidence type="ECO:0000256" key="5">
    <source>
        <dbReference type="ARBA" id="ARBA00022989"/>
    </source>
</evidence>